<dbReference type="PANTHER" id="PTHR21405">
    <property type="entry name" value="CDNA SEQUENCE BC021608"/>
    <property type="match status" value="1"/>
</dbReference>
<evidence type="ECO:0000313" key="3">
    <source>
        <dbReference type="EMBL" id="KAK3051832.1"/>
    </source>
</evidence>
<dbReference type="Proteomes" id="UP001271007">
    <property type="component" value="Unassembled WGS sequence"/>
</dbReference>
<dbReference type="AlphaFoldDB" id="A0AAJ0DKB8"/>
<accession>A0AAJ0DKB8</accession>
<dbReference type="EMBL" id="JAWDJX010000024">
    <property type="protein sequence ID" value="KAK3051832.1"/>
    <property type="molecule type" value="Genomic_DNA"/>
</dbReference>
<comment type="caution">
    <text evidence="3">The sequence shown here is derived from an EMBL/GenBank/DDBJ whole genome shotgun (WGS) entry which is preliminary data.</text>
</comment>
<evidence type="ECO:0000256" key="2">
    <source>
        <dbReference type="SAM" id="MobiDB-lite"/>
    </source>
</evidence>
<dbReference type="GO" id="GO:0006570">
    <property type="term" value="P:tyrosine metabolic process"/>
    <property type="evidence" value="ECO:0007669"/>
    <property type="project" value="TreeGrafter"/>
</dbReference>
<name>A0AAJ0DKB8_9PEZI</name>
<protein>
    <submittedName>
        <fullName evidence="3">Uncharacterized protein</fullName>
    </submittedName>
</protein>
<comment type="similarity">
    <text evidence="1">Belongs to the TTC36 family.</text>
</comment>
<dbReference type="PANTHER" id="PTHR21405:SF0">
    <property type="entry name" value="TETRATRICOPEPTIDE REPEAT PROTEIN 36"/>
    <property type="match status" value="1"/>
</dbReference>
<evidence type="ECO:0000313" key="4">
    <source>
        <dbReference type="Proteomes" id="UP001271007"/>
    </source>
</evidence>
<reference evidence="3" key="1">
    <citation type="submission" date="2023-04" db="EMBL/GenBank/DDBJ databases">
        <title>Black Yeasts Isolated from many extreme environments.</title>
        <authorList>
            <person name="Coleine C."/>
            <person name="Stajich J.E."/>
            <person name="Selbmann L."/>
        </authorList>
    </citation>
    <scope>NUCLEOTIDE SEQUENCE</scope>
    <source>
        <strain evidence="3">CCFEE 5312</strain>
    </source>
</reference>
<proteinExistence type="inferred from homology"/>
<gene>
    <name evidence="3" type="ORF">LTR09_007132</name>
</gene>
<keyword evidence="4" id="KW-1185">Reference proteome</keyword>
<dbReference type="InterPro" id="IPR038906">
    <property type="entry name" value="TTC36"/>
</dbReference>
<feature type="region of interest" description="Disordered" evidence="2">
    <location>
        <begin position="60"/>
        <end position="82"/>
    </location>
</feature>
<sequence>MQLSASDVKVLASVFDPEASTSRAEVIVNPSLPADRHIPNSTLLAELQAQEKSAIQLLEKYESSPSKDSSSRDNVATENPNYASVLNNRAQLRRWYWGDRNLLVQRKGTAQPERKVAGACTVKDLRQSVSLASPGKPTDAVSPKQGRLLAQAYTQLGAVYHAAAKDLETFDGAGEEVETSVDDLAGRTREGLEEDASQFFYLGGLYGNEVAKALAIHTNPNAKLCGQIVKEAMRKELALVS</sequence>
<feature type="compositionally biased region" description="Polar residues" evidence="2">
    <location>
        <begin position="72"/>
        <end position="82"/>
    </location>
</feature>
<evidence type="ECO:0000256" key="1">
    <source>
        <dbReference type="ARBA" id="ARBA00006995"/>
    </source>
</evidence>
<organism evidence="3 4">
    <name type="scientific">Extremus antarcticus</name>
    <dbReference type="NCBI Taxonomy" id="702011"/>
    <lineage>
        <taxon>Eukaryota</taxon>
        <taxon>Fungi</taxon>
        <taxon>Dikarya</taxon>
        <taxon>Ascomycota</taxon>
        <taxon>Pezizomycotina</taxon>
        <taxon>Dothideomycetes</taxon>
        <taxon>Dothideomycetidae</taxon>
        <taxon>Mycosphaerellales</taxon>
        <taxon>Extremaceae</taxon>
        <taxon>Extremus</taxon>
    </lineage>
</organism>